<evidence type="ECO:0000313" key="2">
    <source>
        <dbReference type="EMBL" id="KAJ7197010.1"/>
    </source>
</evidence>
<reference evidence="2" key="1">
    <citation type="submission" date="2023-03" db="EMBL/GenBank/DDBJ databases">
        <title>Massive genome expansion in bonnet fungi (Mycena s.s.) driven by repeated elements and novel gene families across ecological guilds.</title>
        <authorList>
            <consortium name="Lawrence Berkeley National Laboratory"/>
            <person name="Harder C.B."/>
            <person name="Miyauchi S."/>
            <person name="Viragh M."/>
            <person name="Kuo A."/>
            <person name="Thoen E."/>
            <person name="Andreopoulos B."/>
            <person name="Lu D."/>
            <person name="Skrede I."/>
            <person name="Drula E."/>
            <person name="Henrissat B."/>
            <person name="Morin E."/>
            <person name="Kohler A."/>
            <person name="Barry K."/>
            <person name="LaButti K."/>
            <person name="Morin E."/>
            <person name="Salamov A."/>
            <person name="Lipzen A."/>
            <person name="Mereny Z."/>
            <person name="Hegedus B."/>
            <person name="Baldrian P."/>
            <person name="Stursova M."/>
            <person name="Weitz H."/>
            <person name="Taylor A."/>
            <person name="Grigoriev I.V."/>
            <person name="Nagy L.G."/>
            <person name="Martin F."/>
            <person name="Kauserud H."/>
        </authorList>
    </citation>
    <scope>NUCLEOTIDE SEQUENCE</scope>
    <source>
        <strain evidence="2">9144</strain>
    </source>
</reference>
<sequence length="273" mass="30196">MATHSSPIKLKLSPSPSSASESQTRSRASVSAPATAKKVFDRADTTFNPSPYNPPYNSSRRALPLPRPSSVNPTPSASFGTYTHRATVPPYHGMFVHPPYTNLPDGVVLTEPMSYTVMHEHPTWFLDIKDFITLDSTPEGGCRYPRDLEPPRPRRQKDLLLRCTFCPRTYAGVNAKSMWTRHVREKHRVVLSKAWSDTATSVRRLSSAKTSPTPSTSTPGMCFFCLGSSNFLSMQRQTFVGHYAFGSLQDCSGSSKGQARAQTTAQTSDFRLS</sequence>
<feature type="compositionally biased region" description="Low complexity" evidence="1">
    <location>
        <begin position="1"/>
        <end position="29"/>
    </location>
</feature>
<keyword evidence="3" id="KW-1185">Reference proteome</keyword>
<gene>
    <name evidence="2" type="ORF">GGX14DRAFT_194407</name>
</gene>
<evidence type="ECO:0000313" key="3">
    <source>
        <dbReference type="Proteomes" id="UP001219525"/>
    </source>
</evidence>
<feature type="region of interest" description="Disordered" evidence="1">
    <location>
        <begin position="1"/>
        <end position="78"/>
    </location>
</feature>
<evidence type="ECO:0000256" key="1">
    <source>
        <dbReference type="SAM" id="MobiDB-lite"/>
    </source>
</evidence>
<dbReference type="AlphaFoldDB" id="A0AAD6V1A7"/>
<dbReference type="Proteomes" id="UP001219525">
    <property type="component" value="Unassembled WGS sequence"/>
</dbReference>
<name>A0AAD6V1A7_9AGAR</name>
<proteinExistence type="predicted"/>
<protein>
    <submittedName>
        <fullName evidence="2">Uncharacterized protein</fullName>
    </submittedName>
</protein>
<accession>A0AAD6V1A7</accession>
<comment type="caution">
    <text evidence="2">The sequence shown here is derived from an EMBL/GenBank/DDBJ whole genome shotgun (WGS) entry which is preliminary data.</text>
</comment>
<organism evidence="2 3">
    <name type="scientific">Mycena pura</name>
    <dbReference type="NCBI Taxonomy" id="153505"/>
    <lineage>
        <taxon>Eukaryota</taxon>
        <taxon>Fungi</taxon>
        <taxon>Dikarya</taxon>
        <taxon>Basidiomycota</taxon>
        <taxon>Agaricomycotina</taxon>
        <taxon>Agaricomycetes</taxon>
        <taxon>Agaricomycetidae</taxon>
        <taxon>Agaricales</taxon>
        <taxon>Marasmiineae</taxon>
        <taxon>Mycenaceae</taxon>
        <taxon>Mycena</taxon>
    </lineage>
</organism>
<feature type="region of interest" description="Disordered" evidence="1">
    <location>
        <begin position="252"/>
        <end position="273"/>
    </location>
</feature>
<feature type="compositionally biased region" description="Polar residues" evidence="1">
    <location>
        <begin position="69"/>
        <end position="78"/>
    </location>
</feature>
<dbReference type="EMBL" id="JARJCW010000080">
    <property type="protein sequence ID" value="KAJ7197010.1"/>
    <property type="molecule type" value="Genomic_DNA"/>
</dbReference>